<dbReference type="InterPro" id="IPR000182">
    <property type="entry name" value="GNAT_dom"/>
</dbReference>
<feature type="domain" description="N-acetyltransferase" evidence="1">
    <location>
        <begin position="97"/>
        <end position="240"/>
    </location>
</feature>
<protein>
    <submittedName>
        <fullName evidence="2">GNAT family N-acetyltransferase</fullName>
    </submittedName>
</protein>
<dbReference type="Pfam" id="PF00583">
    <property type="entry name" value="Acetyltransf_1"/>
    <property type="match status" value="1"/>
</dbReference>
<evidence type="ECO:0000313" key="3">
    <source>
        <dbReference type="Proteomes" id="UP000546970"/>
    </source>
</evidence>
<name>A0A7X9UAE8_9ACTN</name>
<dbReference type="EMBL" id="JABBCP010000001">
    <property type="protein sequence ID" value="NMF54909.1"/>
    <property type="molecule type" value="Genomic_DNA"/>
</dbReference>
<dbReference type="CDD" id="cd04301">
    <property type="entry name" value="NAT_SF"/>
    <property type="match status" value="1"/>
</dbReference>
<dbReference type="GO" id="GO:0016747">
    <property type="term" value="F:acyltransferase activity, transferring groups other than amino-acyl groups"/>
    <property type="evidence" value="ECO:0007669"/>
    <property type="project" value="InterPro"/>
</dbReference>
<dbReference type="PROSITE" id="PS51186">
    <property type="entry name" value="GNAT"/>
    <property type="match status" value="1"/>
</dbReference>
<dbReference type="AlphaFoldDB" id="A0A7X9UAE8"/>
<keyword evidence="2" id="KW-0808">Transferase</keyword>
<dbReference type="Proteomes" id="UP000546970">
    <property type="component" value="Unassembled WGS sequence"/>
</dbReference>
<dbReference type="InterPro" id="IPR016181">
    <property type="entry name" value="Acyl_CoA_acyltransferase"/>
</dbReference>
<evidence type="ECO:0000313" key="2">
    <source>
        <dbReference type="EMBL" id="NMF54909.1"/>
    </source>
</evidence>
<proteinExistence type="predicted"/>
<dbReference type="Gene3D" id="3.40.630.30">
    <property type="match status" value="1"/>
</dbReference>
<dbReference type="SUPFAM" id="SSF55729">
    <property type="entry name" value="Acyl-CoA N-acyltransferases (Nat)"/>
    <property type="match status" value="1"/>
</dbReference>
<sequence>MTQLTCEHEGTIFRAPNGGIKSAERKVRCVSTVLYRPFEDEDFEPLVEIVRTLWHNDDDVPDAAFGTLEATCDLAHCLSVSTFSQVALIDGAPRGIILARSENDYNQDLSRWATIEAKSACAMDSYDAKAAHTFQTWYDGMRKVDERLLASSGLTLDNEITLLVVDPSAQGLGIGTVLFDAASSYYAALGDLKAYLYTDSDCRWSFYELRGMKRLGRYKSTREERSLLPREMYLYGLDLSA</sequence>
<keyword evidence="3" id="KW-1185">Reference proteome</keyword>
<evidence type="ECO:0000259" key="1">
    <source>
        <dbReference type="PROSITE" id="PS51186"/>
    </source>
</evidence>
<gene>
    <name evidence="2" type="ORF">HF320_00985</name>
</gene>
<accession>A0A7X9UAE8</accession>
<reference evidence="2 3" key="1">
    <citation type="submission" date="2020-04" db="EMBL/GenBank/DDBJ databases">
        <title>Collinsella sp. KGMB02528 nov., an anaerobic actinobacterium isolated from human feces.</title>
        <authorList>
            <person name="Han K.-I."/>
            <person name="Eom M.K."/>
            <person name="Kim J.-S."/>
            <person name="Lee K.C."/>
            <person name="Suh M.K."/>
            <person name="Park S.-H."/>
            <person name="Lee J.H."/>
            <person name="Kang S.W."/>
            <person name="Park J.-E."/>
            <person name="Oh B.S."/>
            <person name="Yu S.Y."/>
            <person name="Choi S.-H."/>
            <person name="Lee D.H."/>
            <person name="Yoon H."/>
            <person name="Kim B.-Y."/>
            <person name="Lee J.H."/>
            <person name="Lee J.-S."/>
        </authorList>
    </citation>
    <scope>NUCLEOTIDE SEQUENCE [LARGE SCALE GENOMIC DNA]</scope>
    <source>
        <strain evidence="2 3">KGMB02528</strain>
    </source>
</reference>
<comment type="caution">
    <text evidence="2">The sequence shown here is derived from an EMBL/GenBank/DDBJ whole genome shotgun (WGS) entry which is preliminary data.</text>
</comment>
<organism evidence="2 3">
    <name type="scientific">Collinsella acetigenes</name>
    <dbReference type="NCBI Taxonomy" id="2713419"/>
    <lineage>
        <taxon>Bacteria</taxon>
        <taxon>Bacillati</taxon>
        <taxon>Actinomycetota</taxon>
        <taxon>Coriobacteriia</taxon>
        <taxon>Coriobacteriales</taxon>
        <taxon>Coriobacteriaceae</taxon>
        <taxon>Collinsella</taxon>
    </lineage>
</organism>